<gene>
    <name evidence="2" type="ORF">SGL43_01757</name>
</gene>
<evidence type="ECO:0000256" key="1">
    <source>
        <dbReference type="SAM" id="MobiDB-lite"/>
    </source>
</evidence>
<feature type="compositionally biased region" description="Basic residues" evidence="1">
    <location>
        <begin position="61"/>
        <end position="73"/>
    </location>
</feature>
<evidence type="ECO:0000313" key="2">
    <source>
        <dbReference type="EMBL" id="CAH9414748.1"/>
    </source>
</evidence>
<name>A0ABM9GTE4_STRGL</name>
<feature type="compositionally biased region" description="Low complexity" evidence="1">
    <location>
        <begin position="89"/>
        <end position="105"/>
    </location>
</feature>
<organism evidence="2 3">
    <name type="scientific">Streptomyces globisporus</name>
    <dbReference type="NCBI Taxonomy" id="1908"/>
    <lineage>
        <taxon>Bacteria</taxon>
        <taxon>Bacillati</taxon>
        <taxon>Actinomycetota</taxon>
        <taxon>Actinomycetes</taxon>
        <taxon>Kitasatosporales</taxon>
        <taxon>Streptomycetaceae</taxon>
        <taxon>Streptomyces</taxon>
    </lineage>
</organism>
<comment type="caution">
    <text evidence="2">The sequence shown here is derived from an EMBL/GenBank/DDBJ whole genome shotgun (WGS) entry which is preliminary data.</text>
</comment>
<dbReference type="Proteomes" id="UP001154015">
    <property type="component" value="Unassembled WGS sequence"/>
</dbReference>
<evidence type="ECO:0000313" key="3">
    <source>
        <dbReference type="Proteomes" id="UP001154015"/>
    </source>
</evidence>
<keyword evidence="3" id="KW-1185">Reference proteome</keyword>
<protein>
    <submittedName>
        <fullName evidence="2">Hydrolase</fullName>
    </submittedName>
</protein>
<dbReference type="EMBL" id="CAKXYP010000004">
    <property type="protein sequence ID" value="CAH9414748.1"/>
    <property type="molecule type" value="Genomic_DNA"/>
</dbReference>
<feature type="region of interest" description="Disordered" evidence="1">
    <location>
        <begin position="25"/>
        <end position="108"/>
    </location>
</feature>
<reference evidence="2" key="1">
    <citation type="submission" date="2022-03" db="EMBL/GenBank/DDBJ databases">
        <authorList>
            <person name="Leyn A S."/>
        </authorList>
    </citation>
    <scope>NUCLEOTIDE SEQUENCE</scope>
    <source>
        <strain evidence="2">Streptomyces globisporus 4-3</strain>
    </source>
</reference>
<accession>A0ABM9GTE4</accession>
<dbReference type="GO" id="GO:0016787">
    <property type="term" value="F:hydrolase activity"/>
    <property type="evidence" value="ECO:0007669"/>
    <property type="project" value="UniProtKB-KW"/>
</dbReference>
<sequence>MTGGTAAELPGIAAELTGSFHRTADAGARCAPGPPPCLPPWNGTGCRSPSSAPPPQAKGRGAVRLHPLGRRHRTDQAAPRSRAKRRRPGSGSPPRGPRLGLCGRRGLPGRHRVRARCGVCRAGGALAAAGRSRAGEGLRP</sequence>
<keyword evidence="2" id="KW-0378">Hydrolase</keyword>
<proteinExistence type="predicted"/>